<proteinExistence type="predicted"/>
<evidence type="ECO:0000259" key="3">
    <source>
        <dbReference type="SMART" id="SM00532"/>
    </source>
</evidence>
<dbReference type="InterPro" id="IPR013839">
    <property type="entry name" value="DNAligase_adenylation"/>
</dbReference>
<keyword evidence="5" id="KW-1185">Reference proteome</keyword>
<dbReference type="SMART" id="SM00532">
    <property type="entry name" value="LIGANc"/>
    <property type="match status" value="1"/>
</dbReference>
<keyword evidence="4" id="KW-0436">Ligase</keyword>
<dbReference type="SUPFAM" id="SSF56091">
    <property type="entry name" value="DNA ligase/mRNA capping enzyme, catalytic domain"/>
    <property type="match status" value="1"/>
</dbReference>
<comment type="caution">
    <text evidence="4">The sequence shown here is derived from an EMBL/GenBank/DDBJ whole genome shotgun (WGS) entry which is preliminary data.</text>
</comment>
<dbReference type="PROSITE" id="PS01055">
    <property type="entry name" value="DNA_LIGASE_N1"/>
    <property type="match status" value="1"/>
</dbReference>
<dbReference type="Proteomes" id="UP000028900">
    <property type="component" value="Unassembled WGS sequence"/>
</dbReference>
<keyword evidence="1" id="KW-0227">DNA damage</keyword>
<evidence type="ECO:0000313" key="4">
    <source>
        <dbReference type="EMBL" id="GAK74397.1"/>
    </source>
</evidence>
<dbReference type="Gene3D" id="1.10.287.610">
    <property type="entry name" value="Helix hairpin bin"/>
    <property type="match status" value="1"/>
</dbReference>
<feature type="non-terminal residue" evidence="4">
    <location>
        <position position="180"/>
    </location>
</feature>
<accession>A0ABQ0J463</accession>
<gene>
    <name evidence="4" type="primary">lig</name>
    <name evidence="4" type="ORF">OYV_09050</name>
</gene>
<dbReference type="Gene3D" id="3.30.470.30">
    <property type="entry name" value="DNA ligase/mRNA capping enzyme"/>
    <property type="match status" value="1"/>
</dbReference>
<dbReference type="InterPro" id="IPR018239">
    <property type="entry name" value="DNA_ligase_AS"/>
</dbReference>
<reference evidence="4 5" key="2">
    <citation type="journal article" date="2014" name="Genome Announc.">
        <title>Draft Genome Sequence of 'Candidatus Phytoplasma asteris' Strain OY-V, an Unculturable Plant-Pathogenic Bacterium.</title>
        <authorList>
            <person name="Kakizawa S."/>
            <person name="Makino A."/>
            <person name="Ishii Y."/>
            <person name="Tamaki H."/>
            <person name="Kamagata Y."/>
        </authorList>
    </citation>
    <scope>NUCLEOTIDE SEQUENCE [LARGE SCALE GENOMIC DNA]</scope>
    <source>
        <strain evidence="4 5">OY-V</strain>
    </source>
</reference>
<dbReference type="Pfam" id="PF01653">
    <property type="entry name" value="DNA_ligase_aden"/>
    <property type="match status" value="1"/>
</dbReference>
<evidence type="ECO:0000256" key="2">
    <source>
        <dbReference type="ARBA" id="ARBA00023204"/>
    </source>
</evidence>
<dbReference type="InterPro" id="IPR013840">
    <property type="entry name" value="DNAligase_N"/>
</dbReference>
<sequence>MQNFDLIKQKIKTLVKQLTKANYQYYNLSNPDLSDQQYDALLKELINLETRYPQFKLPYSPTLKIGGFLEKKFSTIKHKTPMMSLGNVFNLEELKAFYDRIVKKIPTFSLLTELKIDGVAISLKYQKGILVQALTRGNGIWGEDITKNAQTIKTIPLRLKKDLDLEVRGEIYLSHPAFEK</sequence>
<reference evidence="5" key="1">
    <citation type="journal article" date="2014" name="Genome Announc.">
        <title>Draft Genome Sequence of ''Candidatus Phytoplasma asteris'' Strain OY-V, an Unculturable Plant-Pathogenic Bacterium.</title>
        <authorList>
            <person name="Kakizawa S."/>
            <person name="Makino A."/>
            <person name="Ishii Y."/>
            <person name="Tamaki H."/>
            <person name="Kamagata Y."/>
        </authorList>
    </citation>
    <scope>NUCLEOTIDE SEQUENCE [LARGE SCALE GENOMIC DNA]</scope>
    <source>
        <strain evidence="5">OY-V</strain>
    </source>
</reference>
<keyword evidence="2" id="KW-0234">DNA repair</keyword>
<dbReference type="RefSeq" id="WP_042068483.1">
    <property type="nucleotide sequence ID" value="NZ_BBIY01000151.1"/>
</dbReference>
<organism evidence="4 5">
    <name type="scientific">'Chrysanthemum coronarium' phytoplasma</name>
    <dbReference type="NCBI Taxonomy" id="1520703"/>
    <lineage>
        <taxon>Bacteria</taxon>
        <taxon>Bacillati</taxon>
        <taxon>Mycoplasmatota</taxon>
        <taxon>Mollicutes</taxon>
        <taxon>Acholeplasmatales</taxon>
        <taxon>Acholeplasmataceae</taxon>
        <taxon>Candidatus Phytoplasma</taxon>
        <taxon>16SrI (Aster yellows group)</taxon>
    </lineage>
</organism>
<dbReference type="EMBL" id="BBIY01000151">
    <property type="protein sequence ID" value="GAK74397.1"/>
    <property type="molecule type" value="Genomic_DNA"/>
</dbReference>
<dbReference type="GO" id="GO:0016874">
    <property type="term" value="F:ligase activity"/>
    <property type="evidence" value="ECO:0007669"/>
    <property type="project" value="UniProtKB-KW"/>
</dbReference>
<evidence type="ECO:0000313" key="5">
    <source>
        <dbReference type="Proteomes" id="UP000028900"/>
    </source>
</evidence>
<evidence type="ECO:0000256" key="1">
    <source>
        <dbReference type="ARBA" id="ARBA00022763"/>
    </source>
</evidence>
<protein>
    <submittedName>
        <fullName evidence="4">NAD-dependent DNA ligase</fullName>
    </submittedName>
</protein>
<name>A0ABQ0J463_9MOLU</name>
<feature type="domain" description="NAD-dependent DNA ligase N-terminal" evidence="3">
    <location>
        <begin position="6"/>
        <end position="180"/>
    </location>
</feature>